<evidence type="ECO:0000256" key="1">
    <source>
        <dbReference type="SAM" id="MobiDB-lite"/>
    </source>
</evidence>
<feature type="region of interest" description="Disordered" evidence="1">
    <location>
        <begin position="178"/>
        <end position="197"/>
    </location>
</feature>
<reference evidence="2 3" key="1">
    <citation type="submission" date="2024-01" db="EMBL/GenBank/DDBJ databases">
        <title>Comparative genomics of Cryptococcus and Kwoniella reveals pathogenesis evolution and contrasting modes of karyotype evolution via chromosome fusion or intercentromeric recombination.</title>
        <authorList>
            <person name="Coelho M.A."/>
            <person name="David-Palma M."/>
            <person name="Shea T."/>
            <person name="Bowers K."/>
            <person name="McGinley-Smith S."/>
            <person name="Mohammad A.W."/>
            <person name="Gnirke A."/>
            <person name="Yurkov A.M."/>
            <person name="Nowrousian M."/>
            <person name="Sun S."/>
            <person name="Cuomo C.A."/>
            <person name="Heitman J."/>
        </authorList>
    </citation>
    <scope>NUCLEOTIDE SEQUENCE [LARGE SCALE GENOMIC DNA]</scope>
    <source>
        <strain evidence="2">CBS 11374</strain>
    </source>
</reference>
<organism evidence="2 3">
    <name type="scientific">Kwoniella shivajii</name>
    <dbReference type="NCBI Taxonomy" id="564305"/>
    <lineage>
        <taxon>Eukaryota</taxon>
        <taxon>Fungi</taxon>
        <taxon>Dikarya</taxon>
        <taxon>Basidiomycota</taxon>
        <taxon>Agaricomycotina</taxon>
        <taxon>Tremellomycetes</taxon>
        <taxon>Tremellales</taxon>
        <taxon>Cryptococcaceae</taxon>
        <taxon>Kwoniella</taxon>
    </lineage>
</organism>
<feature type="region of interest" description="Disordered" evidence="1">
    <location>
        <begin position="84"/>
        <end position="103"/>
    </location>
</feature>
<dbReference type="Proteomes" id="UP001329825">
    <property type="component" value="Chromosome 11"/>
</dbReference>
<keyword evidence="3" id="KW-1185">Reference proteome</keyword>
<dbReference type="RefSeq" id="XP_062795624.1">
    <property type="nucleotide sequence ID" value="XM_062939573.1"/>
</dbReference>
<dbReference type="EMBL" id="CP141891">
    <property type="protein sequence ID" value="WRT70885.1"/>
    <property type="molecule type" value="Genomic_DNA"/>
</dbReference>
<name>A0ABZ1D9V7_9TREE</name>
<accession>A0ABZ1D9V7</accession>
<sequence>MSTAASNVTYMTDGEIKAQVDAEAEEFLGTLRELGKVSFDNECYKVLRTWPTVQRNWSEHVARKAAFNQALSQVRIIPTTVNTDSGAHTISNDTKDSGSPASGRTGYTIQMPYWLSPIADGDQAGYQEWIKDAAESTVRNLSGFMAESFARGIQPTAWDIKNVATSTINRSTNSQLRIPVPYEHDPDSDPEQDIEREKTRKWPNPLLSRMQGSFLLDPNVDIDELKKIRELQSRYKQEFDFCGDTEELSKPYPDDYVVATYDVTSSSNQGITRANASLKLNHERERLRRRKDEYGNKYQGPKGGQFNPEFVGQHREEIVSALTDAIQTDPTSLVLENVDASSYLTDQSGNSITAQTGQRPDVTFQLVKGPGIEFKVLAKSDDESLGIHLARLPPKPSS</sequence>
<gene>
    <name evidence="2" type="ORF">IL334_007884</name>
</gene>
<evidence type="ECO:0000313" key="3">
    <source>
        <dbReference type="Proteomes" id="UP001329825"/>
    </source>
</evidence>
<protein>
    <submittedName>
        <fullName evidence="2">Uncharacterized protein</fullName>
    </submittedName>
</protein>
<dbReference type="GeneID" id="87960014"/>
<evidence type="ECO:0000313" key="2">
    <source>
        <dbReference type="EMBL" id="WRT70885.1"/>
    </source>
</evidence>
<feature type="compositionally biased region" description="Basic and acidic residues" evidence="1">
    <location>
        <begin position="182"/>
        <end position="197"/>
    </location>
</feature>
<proteinExistence type="predicted"/>